<accession>N6U6S0</accession>
<reference evidence="4" key="1">
    <citation type="journal article" date="2013" name="Genome Biol.">
        <title>Draft genome of the mountain pine beetle, Dendroctonus ponderosae Hopkins, a major forest pest.</title>
        <authorList>
            <person name="Keeling C.I."/>
            <person name="Yuen M.M."/>
            <person name="Liao N.Y."/>
            <person name="Docking T.R."/>
            <person name="Chan S.K."/>
            <person name="Taylor G.A."/>
            <person name="Palmquist D.L."/>
            <person name="Jackman S.D."/>
            <person name="Nguyen A."/>
            <person name="Li M."/>
            <person name="Henderson H."/>
            <person name="Janes J.K."/>
            <person name="Zhao Y."/>
            <person name="Pandoh P."/>
            <person name="Moore R."/>
            <person name="Sperling F.A."/>
            <person name="Huber D.P."/>
            <person name="Birol I."/>
            <person name="Jones S.J."/>
            <person name="Bohlmann J."/>
        </authorList>
    </citation>
    <scope>NUCLEOTIDE SEQUENCE</scope>
</reference>
<dbReference type="EMBL" id="KB740948">
    <property type="protein sequence ID" value="ENN77345.1"/>
    <property type="molecule type" value="Genomic_DNA"/>
</dbReference>
<organism evidence="4">
    <name type="scientific">Dendroctonus ponderosae</name>
    <name type="common">Mountain pine beetle</name>
    <dbReference type="NCBI Taxonomy" id="77166"/>
    <lineage>
        <taxon>Eukaryota</taxon>
        <taxon>Metazoa</taxon>
        <taxon>Ecdysozoa</taxon>
        <taxon>Arthropoda</taxon>
        <taxon>Hexapoda</taxon>
        <taxon>Insecta</taxon>
        <taxon>Pterygota</taxon>
        <taxon>Neoptera</taxon>
        <taxon>Endopterygota</taxon>
        <taxon>Coleoptera</taxon>
        <taxon>Polyphaga</taxon>
        <taxon>Cucujiformia</taxon>
        <taxon>Curculionidae</taxon>
        <taxon>Scolytinae</taxon>
        <taxon>Dendroctonus</taxon>
    </lineage>
</organism>
<evidence type="ECO:0000256" key="3">
    <source>
        <dbReference type="SAM" id="MobiDB-lite"/>
    </source>
</evidence>
<dbReference type="AlphaFoldDB" id="N6U6S0"/>
<feature type="non-terminal residue" evidence="4">
    <location>
        <position position="1"/>
    </location>
</feature>
<gene>
    <name evidence="4" type="ORF">YQE_06171</name>
</gene>
<dbReference type="PANTHER" id="PTHR48207:SF3">
    <property type="entry name" value="SUCCINATE--HYDROXYMETHYLGLUTARATE COA-TRANSFERASE"/>
    <property type="match status" value="1"/>
</dbReference>
<evidence type="ECO:0000256" key="2">
    <source>
        <dbReference type="ARBA" id="ARBA00022679"/>
    </source>
</evidence>
<dbReference type="Gene3D" id="3.40.50.10540">
    <property type="entry name" value="Crotonobetainyl-coa:carnitine coa-transferase, domain 1"/>
    <property type="match status" value="1"/>
</dbReference>
<feature type="region of interest" description="Disordered" evidence="3">
    <location>
        <begin position="1"/>
        <end position="22"/>
    </location>
</feature>
<feature type="region of interest" description="Disordered" evidence="3">
    <location>
        <begin position="480"/>
        <end position="532"/>
    </location>
</feature>
<evidence type="ECO:0000256" key="1">
    <source>
        <dbReference type="ARBA" id="ARBA00008383"/>
    </source>
</evidence>
<dbReference type="InterPro" id="IPR044855">
    <property type="entry name" value="CoA-Trfase_III_dom3_sf"/>
</dbReference>
<keyword evidence="2" id="KW-0808">Transferase</keyword>
<protein>
    <submittedName>
        <fullName evidence="4">Uncharacterized protein</fullName>
    </submittedName>
</protein>
<dbReference type="InterPro" id="IPR023606">
    <property type="entry name" value="CoA-Trfase_III_dom_1_sf"/>
</dbReference>
<proteinExistence type="inferred from homology"/>
<dbReference type="HOGENOM" id="CLU_033975_0_1_1"/>
<dbReference type="GO" id="GO:0047369">
    <property type="term" value="F:succinate-hydroxymethylglutarate CoA-transferase activity"/>
    <property type="evidence" value="ECO:0007669"/>
    <property type="project" value="TreeGrafter"/>
</dbReference>
<dbReference type="Gene3D" id="3.30.1540.10">
    <property type="entry name" value="formyl-coa transferase, domain 3"/>
    <property type="match status" value="1"/>
</dbReference>
<dbReference type="InterPro" id="IPR003673">
    <property type="entry name" value="CoA-Trfase_fam_III"/>
</dbReference>
<dbReference type="Pfam" id="PF02515">
    <property type="entry name" value="CoA_transf_3"/>
    <property type="match status" value="1"/>
</dbReference>
<evidence type="ECO:0000313" key="4">
    <source>
        <dbReference type="EMBL" id="ENN77345.1"/>
    </source>
</evidence>
<dbReference type="OMA" id="RVAMYDV"/>
<dbReference type="InterPro" id="IPR011107">
    <property type="entry name" value="PPI_Ypi1"/>
</dbReference>
<dbReference type="OrthoDB" id="307488at2759"/>
<dbReference type="Pfam" id="PF07491">
    <property type="entry name" value="PPI_Ypi1"/>
    <property type="match status" value="1"/>
</dbReference>
<dbReference type="GO" id="GO:0004865">
    <property type="term" value="F:protein serine/threonine phosphatase inhibitor activity"/>
    <property type="evidence" value="ECO:0007669"/>
    <property type="project" value="InterPro"/>
</dbReference>
<dbReference type="PANTHER" id="PTHR48207">
    <property type="entry name" value="SUCCINATE--HYDROXYMETHYLGLUTARATE COA-TRANSFERASE"/>
    <property type="match status" value="1"/>
</dbReference>
<sequence>MSESVPSPQHPEPSTSTVTLVETSDEQSSMLRFAKQIAHKEVARSISSAAAVQNAPLHGIRILDLTRIVAGPYCTMILGDLGAEVLKIEKPGRGDEARIWGPPFVGDTKESCYFITFNRNKKSVCVNIQSEEGRNILYELAKVSDILVENYVPGKLDSLQLGYEHFYEIAPHLIYCSITGFGSKGPYSKRPGYDVIAASIGGLLHITGPENGEPCKTGVALIDLSTGLYAHGAILAALLKRAKTGKGQKIDCDLLSTELSTLINIGSNYLNAGKEATRWGTAHESIVPYQAFPTQDGYYTIGTGSDKQFVEFCRLINHKELADDPKFLTNEVRVKNRLELIEIIGRALSAKANSEWADVFASSSFPNGPVNDLRATFNDPHVKSVDIVKTLNHSTAGEIRVVGPAVTYSEGGNEIRTPPPVLGQHTEEVLSGDHAVPRITVKLKKPKKGRKVQWSTETVDNENLGKKKSKCCCIYKKPREFGESSSDESDDECEHCQGHVEKKKTEEPAATETDTQERDVPSSGEPGANTTG</sequence>
<dbReference type="InterPro" id="IPR050483">
    <property type="entry name" value="CoA-transferase_III_domain"/>
</dbReference>
<dbReference type="GO" id="GO:0005739">
    <property type="term" value="C:mitochondrion"/>
    <property type="evidence" value="ECO:0007669"/>
    <property type="project" value="TreeGrafter"/>
</dbReference>
<comment type="similarity">
    <text evidence="1">Belongs to the CoA-transferase III family.</text>
</comment>
<feature type="compositionally biased region" description="Basic and acidic residues" evidence="3">
    <location>
        <begin position="494"/>
        <end position="507"/>
    </location>
</feature>
<dbReference type="SUPFAM" id="SSF89796">
    <property type="entry name" value="CoA-transferase family III (CaiB/BaiF)"/>
    <property type="match status" value="1"/>
</dbReference>
<name>N6U6S0_DENPD</name>